<gene>
    <name evidence="2" type="ORF">GCM10022254_10740</name>
</gene>
<dbReference type="PANTHER" id="PTHR43162:SF1">
    <property type="entry name" value="PRESTALK A DIFFERENTIATION PROTEIN A"/>
    <property type="match status" value="1"/>
</dbReference>
<accession>A0ABP8BVB8</accession>
<name>A0ABP8BVB8_9ACTN</name>
<dbReference type="Gene3D" id="3.40.50.720">
    <property type="entry name" value="NAD(P)-binding Rossmann-like Domain"/>
    <property type="match status" value="1"/>
</dbReference>
<dbReference type="PANTHER" id="PTHR43162">
    <property type="match status" value="1"/>
</dbReference>
<dbReference type="InterPro" id="IPR051604">
    <property type="entry name" value="Ergot_Alk_Oxidoreductase"/>
</dbReference>
<dbReference type="Proteomes" id="UP001501710">
    <property type="component" value="Unassembled WGS sequence"/>
</dbReference>
<reference evidence="3" key="1">
    <citation type="journal article" date="2019" name="Int. J. Syst. Evol. Microbiol.">
        <title>The Global Catalogue of Microorganisms (GCM) 10K type strain sequencing project: providing services to taxonomists for standard genome sequencing and annotation.</title>
        <authorList>
            <consortium name="The Broad Institute Genomics Platform"/>
            <consortium name="The Broad Institute Genome Sequencing Center for Infectious Disease"/>
            <person name="Wu L."/>
            <person name="Ma J."/>
        </authorList>
    </citation>
    <scope>NUCLEOTIDE SEQUENCE [LARGE SCALE GENOMIC DNA]</scope>
    <source>
        <strain evidence="3">JCM 17440</strain>
    </source>
</reference>
<dbReference type="InterPro" id="IPR036291">
    <property type="entry name" value="NAD(P)-bd_dom_sf"/>
</dbReference>
<protein>
    <submittedName>
        <fullName evidence="2">NAD(P)H-binding protein</fullName>
    </submittedName>
</protein>
<proteinExistence type="predicted"/>
<comment type="caution">
    <text evidence="2">The sequence shown here is derived from an EMBL/GenBank/DDBJ whole genome shotgun (WGS) entry which is preliminary data.</text>
</comment>
<dbReference type="Pfam" id="PF13460">
    <property type="entry name" value="NAD_binding_10"/>
    <property type="match status" value="1"/>
</dbReference>
<keyword evidence="3" id="KW-1185">Reference proteome</keyword>
<dbReference type="EMBL" id="BAABAS010000004">
    <property type="protein sequence ID" value="GAA4226265.1"/>
    <property type="molecule type" value="Genomic_DNA"/>
</dbReference>
<evidence type="ECO:0000313" key="2">
    <source>
        <dbReference type="EMBL" id="GAA4226265.1"/>
    </source>
</evidence>
<dbReference type="SUPFAM" id="SSF51735">
    <property type="entry name" value="NAD(P)-binding Rossmann-fold domains"/>
    <property type="match status" value="1"/>
</dbReference>
<evidence type="ECO:0000313" key="3">
    <source>
        <dbReference type="Proteomes" id="UP001501710"/>
    </source>
</evidence>
<evidence type="ECO:0000259" key="1">
    <source>
        <dbReference type="Pfam" id="PF13460"/>
    </source>
</evidence>
<organism evidence="2 3">
    <name type="scientific">Actinomadura meridiana</name>
    <dbReference type="NCBI Taxonomy" id="559626"/>
    <lineage>
        <taxon>Bacteria</taxon>
        <taxon>Bacillati</taxon>
        <taxon>Actinomycetota</taxon>
        <taxon>Actinomycetes</taxon>
        <taxon>Streptosporangiales</taxon>
        <taxon>Thermomonosporaceae</taxon>
        <taxon>Actinomadura</taxon>
    </lineage>
</organism>
<feature type="domain" description="NAD(P)-binding" evidence="1">
    <location>
        <begin position="7"/>
        <end position="171"/>
    </location>
</feature>
<dbReference type="InterPro" id="IPR016040">
    <property type="entry name" value="NAD(P)-bd_dom"/>
</dbReference>
<sequence length="275" mass="29834">MTVLVIGATGKTGRPLVEALTARGVETRAASRNPDANGVRFDWVDRETWAPALEGSEGLYVVPPYAVPDGAGLVRDLLAAAPDLRRVVLLSVLGVDLLPDAIPMAAWEDEVRSSGKEWTILRPNWFQQNFGEIFAPSLREGGTLELPAADAEVAFIDTRDIADVAVSALTEEGHAEKAYVLTGPRALSHAEALRVLGEAADRKLTYTALDPDAFVNGMRAAGVDDRLVEWQQGLFTLVRDDESAVVTDTVERVTGHPARPLETFAQENAPLWRDR</sequence>
<dbReference type="Gene3D" id="3.90.25.10">
    <property type="entry name" value="UDP-galactose 4-epimerase, domain 1"/>
    <property type="match status" value="1"/>
</dbReference>
<dbReference type="RefSeq" id="WP_344890672.1">
    <property type="nucleotide sequence ID" value="NZ_BAABAS010000004.1"/>
</dbReference>